<dbReference type="GO" id="GO:0016651">
    <property type="term" value="F:oxidoreductase activity, acting on NAD(P)H"/>
    <property type="evidence" value="ECO:0007669"/>
    <property type="project" value="InterPro"/>
</dbReference>
<evidence type="ECO:0008006" key="4">
    <source>
        <dbReference type="Google" id="ProtNLM"/>
    </source>
</evidence>
<evidence type="ECO:0000313" key="3">
    <source>
        <dbReference type="Proteomes" id="UP001140560"/>
    </source>
</evidence>
<name>A0A9W8Y2Q1_9PLEO</name>
<protein>
    <recommendedName>
        <fullName evidence="4">Alcohol dehydrogenase-like C-terminal domain-containing protein</fullName>
    </recommendedName>
</protein>
<dbReference type="Gene3D" id="3.40.50.720">
    <property type="entry name" value="NAD(P)-binding Rossmann-like Domain"/>
    <property type="match status" value="1"/>
</dbReference>
<reference evidence="2" key="1">
    <citation type="submission" date="2022-10" db="EMBL/GenBank/DDBJ databases">
        <title>Tapping the CABI collections for fungal endophytes: first genome assemblies for Collariella, Neodidymelliopsis, Ascochyta clinopodiicola, Didymella pomorum, Didymosphaeria variabile, Neocosmospora piperis and Neocucurbitaria cava.</title>
        <authorList>
            <person name="Hill R."/>
        </authorList>
    </citation>
    <scope>NUCLEOTIDE SEQUENCE</scope>
    <source>
        <strain evidence="2">IMI 356814</strain>
    </source>
</reference>
<sequence length="173" mass="18489">MGLFEPAHIGLDPPTVALAGKNNQKNKDKAILIWGGSSTVGGCAVQLCAPVGLTVLAIASSKNHQYVKELGVVDAYDAIWNEETAQKFAEFLHAFGGGPLFATRASEFAPEQTLLGDVRRIAGHPPSRTEKGELPVWMKVWAEFMGEGLKSLKTGTLKAKPNPIIIKGGLKKL</sequence>
<dbReference type="OrthoDB" id="48317at2759"/>
<gene>
    <name evidence="2" type="ORF">N0V83_009442</name>
</gene>
<comment type="caution">
    <text evidence="2">The sequence shown here is derived from an EMBL/GenBank/DDBJ whole genome shotgun (WGS) entry which is preliminary data.</text>
</comment>
<dbReference type="Proteomes" id="UP001140560">
    <property type="component" value="Unassembled WGS sequence"/>
</dbReference>
<dbReference type="PANTHER" id="PTHR45348">
    <property type="entry name" value="HYPOTHETICAL OXIDOREDUCTASE (EUROFUNG)"/>
    <property type="match status" value="1"/>
</dbReference>
<evidence type="ECO:0000313" key="2">
    <source>
        <dbReference type="EMBL" id="KAJ4363988.1"/>
    </source>
</evidence>
<dbReference type="SUPFAM" id="SSF51735">
    <property type="entry name" value="NAD(P)-binding Rossmann-fold domains"/>
    <property type="match status" value="1"/>
</dbReference>
<keyword evidence="1" id="KW-0560">Oxidoreductase</keyword>
<dbReference type="InterPro" id="IPR047122">
    <property type="entry name" value="Trans-enoyl_RdTase-like"/>
</dbReference>
<dbReference type="PANTHER" id="PTHR45348:SF2">
    <property type="entry name" value="ZINC-TYPE ALCOHOL DEHYDROGENASE-LIKE PROTEIN C2E1P3.01"/>
    <property type="match status" value="1"/>
</dbReference>
<evidence type="ECO:0000256" key="1">
    <source>
        <dbReference type="ARBA" id="ARBA00023002"/>
    </source>
</evidence>
<dbReference type="InterPro" id="IPR036291">
    <property type="entry name" value="NAD(P)-bd_dom_sf"/>
</dbReference>
<proteinExistence type="predicted"/>
<organism evidence="2 3">
    <name type="scientific">Neocucurbitaria cava</name>
    <dbReference type="NCBI Taxonomy" id="798079"/>
    <lineage>
        <taxon>Eukaryota</taxon>
        <taxon>Fungi</taxon>
        <taxon>Dikarya</taxon>
        <taxon>Ascomycota</taxon>
        <taxon>Pezizomycotina</taxon>
        <taxon>Dothideomycetes</taxon>
        <taxon>Pleosporomycetidae</taxon>
        <taxon>Pleosporales</taxon>
        <taxon>Pleosporineae</taxon>
        <taxon>Cucurbitariaceae</taxon>
        <taxon>Neocucurbitaria</taxon>
    </lineage>
</organism>
<accession>A0A9W8Y2Q1</accession>
<dbReference type="AlphaFoldDB" id="A0A9W8Y2Q1"/>
<dbReference type="EMBL" id="JAPEUY010000018">
    <property type="protein sequence ID" value="KAJ4363988.1"/>
    <property type="molecule type" value="Genomic_DNA"/>
</dbReference>
<keyword evidence="3" id="KW-1185">Reference proteome</keyword>